<dbReference type="InterPro" id="IPR013766">
    <property type="entry name" value="Thioredoxin_domain"/>
</dbReference>
<dbReference type="CDD" id="cd03017">
    <property type="entry name" value="PRX_BCP"/>
    <property type="match status" value="1"/>
</dbReference>
<evidence type="ECO:0000256" key="5">
    <source>
        <dbReference type="ARBA" id="ARBA00022862"/>
    </source>
</evidence>
<comment type="catalytic activity">
    <reaction evidence="12">
        <text>a hydroperoxide + [thioredoxin]-dithiol = an alcohol + [thioredoxin]-disulfide + H2O</text>
        <dbReference type="Rhea" id="RHEA:62620"/>
        <dbReference type="Rhea" id="RHEA-COMP:10698"/>
        <dbReference type="Rhea" id="RHEA-COMP:10700"/>
        <dbReference type="ChEBI" id="CHEBI:15377"/>
        <dbReference type="ChEBI" id="CHEBI:29950"/>
        <dbReference type="ChEBI" id="CHEBI:30879"/>
        <dbReference type="ChEBI" id="CHEBI:35924"/>
        <dbReference type="ChEBI" id="CHEBI:50058"/>
        <dbReference type="EC" id="1.11.1.24"/>
    </reaction>
</comment>
<dbReference type="SUPFAM" id="SSF52833">
    <property type="entry name" value="Thioredoxin-like"/>
    <property type="match status" value="1"/>
</dbReference>
<protein>
    <recommendedName>
        <fullName evidence="3">thioredoxin-dependent peroxiredoxin</fullName>
        <ecNumber evidence="3">1.11.1.24</ecNumber>
    </recommendedName>
    <alternativeName>
        <fullName evidence="9">Thioredoxin peroxidase</fullName>
    </alternativeName>
    <alternativeName>
        <fullName evidence="11">Thioredoxin-dependent peroxiredoxin Bcp</fullName>
    </alternativeName>
</protein>
<evidence type="ECO:0000256" key="12">
    <source>
        <dbReference type="ARBA" id="ARBA00049091"/>
    </source>
</evidence>
<keyword evidence="16" id="KW-1185">Reference proteome</keyword>
<evidence type="ECO:0000313" key="15">
    <source>
        <dbReference type="EMBL" id="ADV84062.1"/>
    </source>
</evidence>
<keyword evidence="7" id="KW-1015">Disulfide bond</keyword>
<accession>E8V8M5</accession>
<dbReference type="EC" id="1.11.1.24" evidence="3"/>
<reference evidence="15 16" key="1">
    <citation type="journal article" date="2012" name="Stand. Genomic Sci.">
        <title>Complete genome sequence of Terriglobus saanensis type strain SP1PR4(T), an Acidobacteria from tundra soil.</title>
        <authorList>
            <person name="Rawat S.R."/>
            <person name="Mannisto M.K."/>
            <person name="Starovoytov V."/>
            <person name="Goodwin L."/>
            <person name="Nolan M."/>
            <person name="Hauser L."/>
            <person name="Land M."/>
            <person name="Davenport K.W."/>
            <person name="Woyke T."/>
            <person name="Haggblom M.M."/>
        </authorList>
    </citation>
    <scope>NUCLEOTIDE SEQUENCE</scope>
    <source>
        <strain evidence="16">ATCC BAA-1853 / DSM 23119 / SP1PR4</strain>
    </source>
</reference>
<dbReference type="PIRSF" id="PIRSF000239">
    <property type="entry name" value="AHPC"/>
    <property type="match status" value="1"/>
</dbReference>
<dbReference type="RefSeq" id="WP_013569793.1">
    <property type="nucleotide sequence ID" value="NC_014963.1"/>
</dbReference>
<keyword evidence="6" id="KW-0560">Oxidoreductase</keyword>
<keyword evidence="5" id="KW-0049">Antioxidant</keyword>
<dbReference type="STRING" id="401053.AciPR4_3308"/>
<dbReference type="FunFam" id="3.40.30.10:FF:000007">
    <property type="entry name" value="Thioredoxin-dependent thiol peroxidase"/>
    <property type="match status" value="1"/>
</dbReference>
<proteinExistence type="inferred from homology"/>
<dbReference type="HOGENOM" id="CLU_042529_14_1_0"/>
<evidence type="ECO:0000256" key="8">
    <source>
        <dbReference type="ARBA" id="ARBA00023284"/>
    </source>
</evidence>
<sequence length="150" mass="16421">MNLGDVVDFEALDETGAPVKLSDFRGKPVVLFFYPKADTPGCTVEACEFRDSFGDLQAAGVTVLGISRDKASAQKKFKEKFSLPYTLLADPEQTVCKQFDVIKAKTMYGKPVTGIERSTFVFDKDGKLIHEMRKVTPAGHAAEILALLKG</sequence>
<dbReference type="Gene3D" id="3.40.30.10">
    <property type="entry name" value="Glutaredoxin"/>
    <property type="match status" value="1"/>
</dbReference>
<keyword evidence="4" id="KW-0575">Peroxidase</keyword>
<evidence type="ECO:0000256" key="6">
    <source>
        <dbReference type="ARBA" id="ARBA00023002"/>
    </source>
</evidence>
<dbReference type="AlphaFoldDB" id="E8V8M5"/>
<dbReference type="GO" id="GO:0008379">
    <property type="term" value="F:thioredoxin peroxidase activity"/>
    <property type="evidence" value="ECO:0007669"/>
    <property type="project" value="TreeGrafter"/>
</dbReference>
<evidence type="ECO:0000259" key="14">
    <source>
        <dbReference type="PROSITE" id="PS51352"/>
    </source>
</evidence>
<dbReference type="PROSITE" id="PS51352">
    <property type="entry name" value="THIOREDOXIN_2"/>
    <property type="match status" value="1"/>
</dbReference>
<comment type="subunit">
    <text evidence="2">Monomer.</text>
</comment>
<dbReference type="Pfam" id="PF00578">
    <property type="entry name" value="AhpC-TSA"/>
    <property type="match status" value="1"/>
</dbReference>
<evidence type="ECO:0000256" key="13">
    <source>
        <dbReference type="PIRSR" id="PIRSR000239-1"/>
    </source>
</evidence>
<evidence type="ECO:0000256" key="3">
    <source>
        <dbReference type="ARBA" id="ARBA00013017"/>
    </source>
</evidence>
<dbReference type="GO" id="GO:0005737">
    <property type="term" value="C:cytoplasm"/>
    <property type="evidence" value="ECO:0007669"/>
    <property type="project" value="TreeGrafter"/>
</dbReference>
<dbReference type="EMBL" id="CP002467">
    <property type="protein sequence ID" value="ADV84062.1"/>
    <property type="molecule type" value="Genomic_DNA"/>
</dbReference>
<dbReference type="GO" id="GO:0045454">
    <property type="term" value="P:cell redox homeostasis"/>
    <property type="evidence" value="ECO:0007669"/>
    <property type="project" value="TreeGrafter"/>
</dbReference>
<comment type="function">
    <text evidence="1">Thiol-specific peroxidase that catalyzes the reduction of hydrogen peroxide and organic hydroperoxides to water and alcohols, respectively. Plays a role in cell protection against oxidative stress by detoxifying peroxides and as sensor of hydrogen peroxide-mediated signaling events.</text>
</comment>
<evidence type="ECO:0000256" key="4">
    <source>
        <dbReference type="ARBA" id="ARBA00022559"/>
    </source>
</evidence>
<keyword evidence="8" id="KW-0676">Redox-active center</keyword>
<dbReference type="eggNOG" id="COG1225">
    <property type="taxonomic scope" value="Bacteria"/>
</dbReference>
<evidence type="ECO:0000256" key="11">
    <source>
        <dbReference type="ARBA" id="ARBA00042639"/>
    </source>
</evidence>
<feature type="active site" description="Cysteine sulfenic acid (-SOH) intermediate; for peroxidase activity" evidence="13">
    <location>
        <position position="42"/>
    </location>
</feature>
<evidence type="ECO:0000256" key="10">
    <source>
        <dbReference type="ARBA" id="ARBA00038489"/>
    </source>
</evidence>
<name>E8V8M5_TERSS</name>
<dbReference type="InterPro" id="IPR024706">
    <property type="entry name" value="Peroxiredoxin_AhpC-typ"/>
</dbReference>
<evidence type="ECO:0000256" key="2">
    <source>
        <dbReference type="ARBA" id="ARBA00011245"/>
    </source>
</evidence>
<dbReference type="KEGG" id="tsa:AciPR4_3308"/>
<dbReference type="InterPro" id="IPR036249">
    <property type="entry name" value="Thioredoxin-like_sf"/>
</dbReference>
<feature type="domain" description="Thioredoxin" evidence="14">
    <location>
        <begin position="1"/>
        <end position="150"/>
    </location>
</feature>
<dbReference type="GO" id="GO:0034599">
    <property type="term" value="P:cellular response to oxidative stress"/>
    <property type="evidence" value="ECO:0007669"/>
    <property type="project" value="TreeGrafter"/>
</dbReference>
<dbReference type="Proteomes" id="UP000006844">
    <property type="component" value="Chromosome"/>
</dbReference>
<evidence type="ECO:0000256" key="9">
    <source>
        <dbReference type="ARBA" id="ARBA00032824"/>
    </source>
</evidence>
<dbReference type="PANTHER" id="PTHR42801">
    <property type="entry name" value="THIOREDOXIN-DEPENDENT PEROXIDE REDUCTASE"/>
    <property type="match status" value="1"/>
</dbReference>
<evidence type="ECO:0000256" key="1">
    <source>
        <dbReference type="ARBA" id="ARBA00003330"/>
    </source>
</evidence>
<evidence type="ECO:0000256" key="7">
    <source>
        <dbReference type="ARBA" id="ARBA00023157"/>
    </source>
</evidence>
<dbReference type="InterPro" id="IPR050924">
    <property type="entry name" value="Peroxiredoxin_BCP/PrxQ"/>
</dbReference>
<organism evidence="15 16">
    <name type="scientific">Terriglobus saanensis (strain ATCC BAA-1853 / DSM 23119 / SP1PR4)</name>
    <dbReference type="NCBI Taxonomy" id="401053"/>
    <lineage>
        <taxon>Bacteria</taxon>
        <taxon>Pseudomonadati</taxon>
        <taxon>Acidobacteriota</taxon>
        <taxon>Terriglobia</taxon>
        <taxon>Terriglobales</taxon>
        <taxon>Acidobacteriaceae</taxon>
        <taxon>Terriglobus</taxon>
    </lineage>
</organism>
<dbReference type="OrthoDB" id="9812811at2"/>
<evidence type="ECO:0000313" key="16">
    <source>
        <dbReference type="Proteomes" id="UP000006844"/>
    </source>
</evidence>
<dbReference type="InterPro" id="IPR000866">
    <property type="entry name" value="AhpC/TSA"/>
</dbReference>
<gene>
    <name evidence="15" type="ordered locus">AciPR4_3308</name>
</gene>
<dbReference type="PANTHER" id="PTHR42801:SF4">
    <property type="entry name" value="AHPC_TSA FAMILY PROTEIN"/>
    <property type="match status" value="1"/>
</dbReference>
<comment type="similarity">
    <text evidence="10">Belongs to the peroxiredoxin family. BCP/PrxQ subfamily.</text>
</comment>